<keyword evidence="2" id="KW-1185">Reference proteome</keyword>
<proteinExistence type="predicted"/>
<evidence type="ECO:0008006" key="3">
    <source>
        <dbReference type="Google" id="ProtNLM"/>
    </source>
</evidence>
<gene>
    <name evidence="1" type="ORF">FGKAn22_11170</name>
</gene>
<dbReference type="Gene3D" id="3.40.50.1450">
    <property type="entry name" value="HybD-like"/>
    <property type="match status" value="1"/>
</dbReference>
<dbReference type="SUPFAM" id="SSF53163">
    <property type="entry name" value="HybD-like"/>
    <property type="match status" value="1"/>
</dbReference>
<accession>A0AAN1VZH7</accession>
<dbReference type="PANTHER" id="PTHR30302">
    <property type="entry name" value="HYDROGENASE 1 MATURATION PROTEASE"/>
    <property type="match status" value="1"/>
</dbReference>
<reference evidence="1 2" key="1">
    <citation type="submission" date="2019-03" db="EMBL/GenBank/DDBJ databases">
        <title>Complete genome sequence of Ferrigenium kumadai strain An22, a microaerophilic iron-oxidizing bacterium isolated from a paddy field soil.</title>
        <authorList>
            <person name="Watanabe T."/>
            <person name="Asakawa S."/>
        </authorList>
    </citation>
    <scope>NUCLEOTIDE SEQUENCE [LARGE SCALE GENOMIC DNA]</scope>
    <source>
        <strain evidence="1 2">An22</strain>
    </source>
</reference>
<dbReference type="Proteomes" id="UP001319121">
    <property type="component" value="Chromosome"/>
</dbReference>
<sequence>MTPPVLIFAIGNESRGDDALAPMLLRGLADAGLGSQVELLEDYQLQIEHVADLAGRERVLFVDADMSCMEPFHLSRIASEKDSSYTSHAMTPHALLHAYHQVYGEDAPGAFLLRVRGYGFELGESLSDGAAANLAAASARACEWLADIQAVR</sequence>
<dbReference type="GO" id="GO:0008047">
    <property type="term" value="F:enzyme activator activity"/>
    <property type="evidence" value="ECO:0007669"/>
    <property type="project" value="InterPro"/>
</dbReference>
<dbReference type="EMBL" id="AP019536">
    <property type="protein sequence ID" value="BBI99424.1"/>
    <property type="molecule type" value="Genomic_DNA"/>
</dbReference>
<dbReference type="RefSeq" id="WP_212787001.1">
    <property type="nucleotide sequence ID" value="NZ_AP019536.1"/>
</dbReference>
<dbReference type="GO" id="GO:0016485">
    <property type="term" value="P:protein processing"/>
    <property type="evidence" value="ECO:0007669"/>
    <property type="project" value="TreeGrafter"/>
</dbReference>
<evidence type="ECO:0000313" key="1">
    <source>
        <dbReference type="EMBL" id="BBI99424.1"/>
    </source>
</evidence>
<dbReference type="KEGG" id="fku:FGKAn22_11170"/>
<dbReference type="AlphaFoldDB" id="A0AAN1VZH7"/>
<dbReference type="CDD" id="cd06066">
    <property type="entry name" value="H2MP_NAD-link-bidir"/>
    <property type="match status" value="1"/>
</dbReference>
<dbReference type="GO" id="GO:0004175">
    <property type="term" value="F:endopeptidase activity"/>
    <property type="evidence" value="ECO:0007669"/>
    <property type="project" value="TreeGrafter"/>
</dbReference>
<evidence type="ECO:0000313" key="2">
    <source>
        <dbReference type="Proteomes" id="UP001319121"/>
    </source>
</evidence>
<dbReference type="InterPro" id="IPR000671">
    <property type="entry name" value="Peptidase_A31"/>
</dbReference>
<protein>
    <recommendedName>
        <fullName evidence="3">Hydrogenase maturation protease</fullName>
    </recommendedName>
</protein>
<name>A0AAN1VZH7_9PROT</name>
<dbReference type="NCBIfam" id="TIGR00072">
    <property type="entry name" value="hydrog_prot"/>
    <property type="match status" value="1"/>
</dbReference>
<organism evidence="1 2">
    <name type="scientific">Ferrigenium kumadai</name>
    <dbReference type="NCBI Taxonomy" id="1682490"/>
    <lineage>
        <taxon>Bacteria</taxon>
        <taxon>Pseudomonadati</taxon>
        <taxon>Pseudomonadota</taxon>
        <taxon>Betaproteobacteria</taxon>
        <taxon>Nitrosomonadales</taxon>
        <taxon>Gallionellaceae</taxon>
        <taxon>Ferrigenium</taxon>
    </lineage>
</organism>
<dbReference type="InterPro" id="IPR023430">
    <property type="entry name" value="Pept_HybD-like_dom_sf"/>
</dbReference>
<dbReference type="PANTHER" id="PTHR30302:SF5">
    <property type="entry name" value="SLR1876 PROTEIN"/>
    <property type="match status" value="1"/>
</dbReference>